<name>A0A644Y2N5_9ZZZZ</name>
<organism evidence="2">
    <name type="scientific">bioreactor metagenome</name>
    <dbReference type="NCBI Taxonomy" id="1076179"/>
    <lineage>
        <taxon>unclassified sequences</taxon>
        <taxon>metagenomes</taxon>
        <taxon>ecological metagenomes</taxon>
    </lineage>
</organism>
<comment type="caution">
    <text evidence="2">The sequence shown here is derived from an EMBL/GenBank/DDBJ whole genome shotgun (WGS) entry which is preliminary data.</text>
</comment>
<feature type="region of interest" description="Disordered" evidence="1">
    <location>
        <begin position="52"/>
        <end position="72"/>
    </location>
</feature>
<gene>
    <name evidence="2" type="ORF">SDC9_69260</name>
</gene>
<proteinExistence type="predicted"/>
<dbReference type="EMBL" id="VSSQ01003889">
    <property type="protein sequence ID" value="MPM22802.1"/>
    <property type="molecule type" value="Genomic_DNA"/>
</dbReference>
<evidence type="ECO:0000313" key="2">
    <source>
        <dbReference type="EMBL" id="MPM22802.1"/>
    </source>
</evidence>
<feature type="compositionally biased region" description="Basic and acidic residues" evidence="1">
    <location>
        <begin position="57"/>
        <end position="71"/>
    </location>
</feature>
<evidence type="ECO:0000256" key="1">
    <source>
        <dbReference type="SAM" id="MobiDB-lite"/>
    </source>
</evidence>
<reference evidence="2" key="1">
    <citation type="submission" date="2019-08" db="EMBL/GenBank/DDBJ databases">
        <authorList>
            <person name="Kucharzyk K."/>
            <person name="Murdoch R.W."/>
            <person name="Higgins S."/>
            <person name="Loffler F."/>
        </authorList>
    </citation>
    <scope>NUCLEOTIDE SEQUENCE</scope>
</reference>
<accession>A0A644Y2N5</accession>
<sequence>MKVIEKRIRVRNYDELCELLEIKPKTNTVAKNKQLEELRQFYIIVKDKTGNGYSVQSRKEPKPDKPIDKTRNGKYSRLMNGLVMNYLMNEYEAKPMSLILFDLFKDLKFMAYASNAPKSSKDVVVNKYGKWIYKLADDAINGKIYDLLNNSLRSLTDNGNIFYLSHYLLKGETVFNGTAMMVNDLQTDIDIKNLTNEMLEEKDILNEFILQRMGKDIQKNFYAERNERLYKLYKIRVKEKITCIDIINEGSYYRLNTVKYKDICVKIFEQIKNDLIAKLDEDIKKIYNQVSNDCKEVQDLLGEEAGLSNDDKKKIREIKLQKELYEEYIKYSA</sequence>
<dbReference type="AlphaFoldDB" id="A0A644Y2N5"/>
<protein>
    <submittedName>
        <fullName evidence="2">Uncharacterized protein</fullName>
    </submittedName>
</protein>